<dbReference type="PANTHER" id="PTHR32134:SF92">
    <property type="entry name" value="FNIP REPEAT-CONTAINING PROTEIN"/>
    <property type="match status" value="1"/>
</dbReference>
<dbReference type="InterPro" id="IPR051251">
    <property type="entry name" value="STK_FNIP-Repeat"/>
</dbReference>
<sequence>MTLPVNLQNLTFGARFDQSLAGMTLPVNLQRQTFGDDFDQSFAGVTLPGSLQSLTFGESFSQSLAGVTLPGSLQSLTLCPQAELSCYFCAILALEAQLIQNKVLNCIFGVRAFRAQFGATSGAISRNSGATPRNRAQFQQLPKFWSLH</sequence>
<dbReference type="InterPro" id="IPR008615">
    <property type="entry name" value="FNIP"/>
</dbReference>
<evidence type="ECO:0000313" key="2">
    <source>
        <dbReference type="Proteomes" id="UP001178507"/>
    </source>
</evidence>
<proteinExistence type="predicted"/>
<dbReference type="Pfam" id="PF05725">
    <property type="entry name" value="FNIP"/>
    <property type="match status" value="1"/>
</dbReference>
<comment type="caution">
    <text evidence="1">The sequence shown here is derived from an EMBL/GenBank/DDBJ whole genome shotgun (WGS) entry which is preliminary data.</text>
</comment>
<dbReference type="EMBL" id="CAUJNA010003767">
    <property type="protein sequence ID" value="CAJ1409397.1"/>
    <property type="molecule type" value="Genomic_DNA"/>
</dbReference>
<accession>A0AA36JNC6</accession>
<evidence type="ECO:0000313" key="1">
    <source>
        <dbReference type="EMBL" id="CAJ1409397.1"/>
    </source>
</evidence>
<dbReference type="PANTHER" id="PTHR32134">
    <property type="entry name" value="FNIP REPEAT-CONTAINING PROTEIN"/>
    <property type="match status" value="1"/>
</dbReference>
<organism evidence="1 2">
    <name type="scientific">Effrenium voratum</name>
    <dbReference type="NCBI Taxonomy" id="2562239"/>
    <lineage>
        <taxon>Eukaryota</taxon>
        <taxon>Sar</taxon>
        <taxon>Alveolata</taxon>
        <taxon>Dinophyceae</taxon>
        <taxon>Suessiales</taxon>
        <taxon>Symbiodiniaceae</taxon>
        <taxon>Effrenium</taxon>
    </lineage>
</organism>
<reference evidence="1" key="1">
    <citation type="submission" date="2023-08" db="EMBL/GenBank/DDBJ databases">
        <authorList>
            <person name="Chen Y."/>
            <person name="Shah S."/>
            <person name="Dougan E. K."/>
            <person name="Thang M."/>
            <person name="Chan C."/>
        </authorList>
    </citation>
    <scope>NUCLEOTIDE SEQUENCE</scope>
</reference>
<keyword evidence="2" id="KW-1185">Reference proteome</keyword>
<dbReference type="AlphaFoldDB" id="A0AA36JNC6"/>
<dbReference type="Proteomes" id="UP001178507">
    <property type="component" value="Unassembled WGS sequence"/>
</dbReference>
<protein>
    <submittedName>
        <fullName evidence="1">Uncharacterized protein</fullName>
    </submittedName>
</protein>
<name>A0AA36JNC6_9DINO</name>
<gene>
    <name evidence="1" type="ORF">EVOR1521_LOCUS30507</name>
</gene>